<evidence type="ECO:0000256" key="1">
    <source>
        <dbReference type="ARBA" id="ARBA00023012"/>
    </source>
</evidence>
<evidence type="ECO:0000313" key="4">
    <source>
        <dbReference type="Proteomes" id="UP000885680"/>
    </source>
</evidence>
<sequence>MAERKRYRRPIPGGLGMNPSNVPATSMEARMAALKGRFIEDTLLQTSELERLAGRLAEPGDKAEVRQEIGQIAHRLAGRAGIFDFSALTPRASELEHFVLSHRSDADLRDLAETIVPEIRRVILGDEAGCHVPEGPSDGPRSDGS</sequence>
<evidence type="ECO:0000313" key="3">
    <source>
        <dbReference type="EMBL" id="HET99285.1"/>
    </source>
</evidence>
<name>A0A9C9NCW3_9HYPH</name>
<dbReference type="Gene3D" id="1.20.120.160">
    <property type="entry name" value="HPT domain"/>
    <property type="match status" value="1"/>
</dbReference>
<proteinExistence type="predicted"/>
<protein>
    <recommendedName>
        <fullName evidence="2">HPt domain-containing protein</fullName>
    </recommendedName>
</protein>
<keyword evidence="1" id="KW-0902">Two-component regulatory system</keyword>
<organism evidence="3 4">
    <name type="scientific">Aurantimonas coralicida</name>
    <dbReference type="NCBI Taxonomy" id="182270"/>
    <lineage>
        <taxon>Bacteria</taxon>
        <taxon>Pseudomonadati</taxon>
        <taxon>Pseudomonadota</taxon>
        <taxon>Alphaproteobacteria</taxon>
        <taxon>Hyphomicrobiales</taxon>
        <taxon>Aurantimonadaceae</taxon>
        <taxon>Aurantimonas</taxon>
    </lineage>
</organism>
<reference evidence="3" key="1">
    <citation type="journal article" date="2020" name="mSystems">
        <title>Genome- and Community-Level Interaction Insights into Carbon Utilization and Element Cycling Functions of Hydrothermarchaeota in Hydrothermal Sediment.</title>
        <authorList>
            <person name="Zhou Z."/>
            <person name="Liu Y."/>
            <person name="Xu W."/>
            <person name="Pan J."/>
            <person name="Luo Z.H."/>
            <person name="Li M."/>
        </authorList>
    </citation>
    <scope>NUCLEOTIDE SEQUENCE</scope>
    <source>
        <strain evidence="3">HyVt-347</strain>
    </source>
</reference>
<dbReference type="AlphaFoldDB" id="A0A9C9NCW3"/>
<dbReference type="Proteomes" id="UP000885680">
    <property type="component" value="Unassembled WGS sequence"/>
</dbReference>
<evidence type="ECO:0000259" key="2">
    <source>
        <dbReference type="Pfam" id="PF01627"/>
    </source>
</evidence>
<gene>
    <name evidence="3" type="ORF">ENH89_02685</name>
</gene>
<feature type="domain" description="HPt" evidence="2">
    <location>
        <begin position="38"/>
        <end position="112"/>
    </location>
</feature>
<dbReference type="Pfam" id="PF01627">
    <property type="entry name" value="Hpt"/>
    <property type="match status" value="1"/>
</dbReference>
<dbReference type="InterPro" id="IPR036641">
    <property type="entry name" value="HPT_dom_sf"/>
</dbReference>
<comment type="caution">
    <text evidence="3">The sequence shown here is derived from an EMBL/GenBank/DDBJ whole genome shotgun (WGS) entry which is preliminary data.</text>
</comment>
<dbReference type="GO" id="GO:0004672">
    <property type="term" value="F:protein kinase activity"/>
    <property type="evidence" value="ECO:0007669"/>
    <property type="project" value="UniProtKB-ARBA"/>
</dbReference>
<accession>A0A9C9NCW3</accession>
<dbReference type="InterPro" id="IPR008207">
    <property type="entry name" value="Sig_transdc_His_kin_Hpt_dom"/>
</dbReference>
<dbReference type="GO" id="GO:0000160">
    <property type="term" value="P:phosphorelay signal transduction system"/>
    <property type="evidence" value="ECO:0007669"/>
    <property type="project" value="UniProtKB-KW"/>
</dbReference>
<dbReference type="EMBL" id="DRGN01000033">
    <property type="protein sequence ID" value="HET99285.1"/>
    <property type="molecule type" value="Genomic_DNA"/>
</dbReference>
<dbReference type="SUPFAM" id="SSF47226">
    <property type="entry name" value="Histidine-containing phosphotransfer domain, HPT domain"/>
    <property type="match status" value="1"/>
</dbReference>